<gene>
    <name evidence="2" type="ORF">AB986_16220</name>
</gene>
<keyword evidence="3" id="KW-1185">Reference proteome</keyword>
<reference evidence="2" key="1">
    <citation type="submission" date="2015-06" db="EMBL/GenBank/DDBJ databases">
        <authorList>
            <person name="Liu B."/>
            <person name="Wang J."/>
            <person name="Zhu Y."/>
            <person name="Liu G."/>
            <person name="Chen Q."/>
            <person name="Zheng C."/>
            <person name="Che J."/>
            <person name="Ge C."/>
            <person name="Shi H."/>
            <person name="Pan Z."/>
            <person name="Liu X."/>
        </authorList>
    </citation>
    <scope>NUCLEOTIDE SEQUENCE [LARGE SCALE GENOMIC DNA]</scope>
    <source>
        <strain evidence="2">DSM 16346</strain>
    </source>
</reference>
<dbReference type="Proteomes" id="UP000035996">
    <property type="component" value="Unassembled WGS sequence"/>
</dbReference>
<evidence type="ECO:0000259" key="1">
    <source>
        <dbReference type="Pfam" id="PF13785"/>
    </source>
</evidence>
<organism evidence="2 3">
    <name type="scientific">Guptibacillus hwajinpoensis</name>
    <dbReference type="NCBI Taxonomy" id="208199"/>
    <lineage>
        <taxon>Bacteria</taxon>
        <taxon>Bacillati</taxon>
        <taxon>Bacillota</taxon>
        <taxon>Bacilli</taxon>
        <taxon>Bacillales</taxon>
        <taxon>Guptibacillaceae</taxon>
        <taxon>Guptibacillus</taxon>
    </lineage>
</organism>
<dbReference type="AlphaFoldDB" id="A0A0J6FSS3"/>
<dbReference type="Pfam" id="PF13785">
    <property type="entry name" value="DUF4178"/>
    <property type="match status" value="1"/>
</dbReference>
<protein>
    <recommendedName>
        <fullName evidence="1">DUF4178 domain-containing protein</fullName>
    </recommendedName>
</protein>
<name>A0A0J6FSS3_9BACL</name>
<evidence type="ECO:0000313" key="2">
    <source>
        <dbReference type="EMBL" id="KMM37397.1"/>
    </source>
</evidence>
<comment type="caution">
    <text evidence="2">The sequence shown here is derived from an EMBL/GenBank/DDBJ whole genome shotgun (WGS) entry which is preliminary data.</text>
</comment>
<dbReference type="STRING" id="157733.AB986_16220"/>
<evidence type="ECO:0000313" key="3">
    <source>
        <dbReference type="Proteomes" id="UP000035996"/>
    </source>
</evidence>
<accession>A0A0J6FSS3</accession>
<dbReference type="RefSeq" id="WP_048312341.1">
    <property type="nucleotide sequence ID" value="NZ_CP119526.1"/>
</dbReference>
<feature type="domain" description="DUF4178" evidence="1">
    <location>
        <begin position="26"/>
        <end position="158"/>
    </location>
</feature>
<sequence>MGFLSKLFGKKEEENTVEERTVMNIQVGDIITYDLEDYQVVGTLTYTVRGYKWQAYQLQSEGSSIWLSVEMDDELELGIYKTVKEKVSKPIPKELTIDGVVYYQDEHGHANVSGKGRGSNVNGQDVEYYDFSNEEETEFLSIEIWGSEIEVSKGYEIEEYEIKILAGSK</sequence>
<dbReference type="PATRIC" id="fig|157733.3.peg.1330"/>
<dbReference type="EMBL" id="LELK01000004">
    <property type="protein sequence ID" value="KMM37397.1"/>
    <property type="molecule type" value="Genomic_DNA"/>
</dbReference>
<dbReference type="OrthoDB" id="3775810at2"/>
<proteinExistence type="predicted"/>
<dbReference type="InterPro" id="IPR025235">
    <property type="entry name" value="DUF4178"/>
</dbReference>